<dbReference type="EMBL" id="AP013055">
    <property type="protein sequence ID" value="BAO49533.1"/>
    <property type="molecule type" value="Genomic_DNA"/>
</dbReference>
<dbReference type="KEGG" id="vg:18263602"/>
<evidence type="ECO:0000313" key="2">
    <source>
        <dbReference type="Proteomes" id="UP000174145"/>
    </source>
</evidence>
<organism evidence="1 2">
    <name type="scientific">Alphaentomopoxvirus acuprea</name>
    <dbReference type="NCBI Taxonomy" id="62099"/>
    <lineage>
        <taxon>Viruses</taxon>
        <taxon>Varidnaviria</taxon>
        <taxon>Bamfordvirae</taxon>
        <taxon>Nucleocytoviricota</taxon>
        <taxon>Pokkesviricetes</taxon>
        <taxon>Chitovirales</taxon>
        <taxon>Poxviridae</taxon>
        <taxon>Entomopoxvirinae</taxon>
        <taxon>Alphaentomopoxvirus</taxon>
    </lineage>
</organism>
<evidence type="ECO:0000313" key="1">
    <source>
        <dbReference type="EMBL" id="BAO49533.1"/>
    </source>
</evidence>
<dbReference type="Pfam" id="PF26128">
    <property type="entry name" value="Gad2"/>
    <property type="match status" value="1"/>
</dbReference>
<dbReference type="Proteomes" id="UP000174145">
    <property type="component" value="Segment"/>
</dbReference>
<keyword evidence="2" id="KW-1185">Reference proteome</keyword>
<accession>W6JIW1</accession>
<sequence>MVQEMEIINFDNKEAKTKLYNILTSITNSTHIIEIFKNNKVFIGGSFPLHVLCSLYNNNVFQYTDIDIYCENVAALLRDLDNYNSWNKIFKNTHTINYVIRNTIFQIIMCKGNKYVILTYDSTIIQFGFDFSEDTFVCTNLFLECLKNNIFYIMNDTYKCRKEKWMSRIKYCFKNSKMILKNFNKYYILPSRYYKRVSDTYYYSGSQALIDNLNTLCYYNSYNIVFPRLMHCSICHKYLCKSDIPMCIKCCYHLLDNYPINDLKIKINIADTDITRLNRNCKINNINIVYNDSEMIHEDIYILINKNNSVIRNHKFLIYNSKTKIYYIYFAISDIVFSTEFMSLLNIKNICLLNILSINYNTIQYIIRKVLDDFFKDTVL</sequence>
<protein>
    <submittedName>
        <fullName evidence="1">Uncharacterized protein</fullName>
    </submittedName>
</protein>
<proteinExistence type="predicted"/>
<dbReference type="RefSeq" id="YP_009001646.1">
    <property type="nucleotide sequence ID" value="NC_023426.1"/>
</dbReference>
<dbReference type="GeneID" id="18263602"/>
<name>W6JIW1_9POXV</name>
<reference evidence="1 2" key="1">
    <citation type="journal article" date="2014" name="Virology">
        <title>The complete genome sequence of the Alphaentomopoxvirus Anomala cuprea entomopoxvirus, including its terminal hairpin loop sequences, suggests a potentially unique mode of apoptosis inhibition and mode of DNA replication.</title>
        <authorList>
            <person name="Mitsuhashi W."/>
            <person name="Miyamoto K."/>
            <person name="Wada S."/>
        </authorList>
    </citation>
    <scope>NUCLEOTIDE SEQUENCE [LARGE SCALE GENOMIC DNA]</scope>
    <source>
        <strain evidence="1">CV6M</strain>
    </source>
</reference>